<dbReference type="OrthoDB" id="7364607at2"/>
<comment type="caution">
    <text evidence="1">The sequence shown here is derived from an EMBL/GenBank/DDBJ whole genome shotgun (WGS) entry which is preliminary data.</text>
</comment>
<keyword evidence="2" id="KW-1185">Reference proteome</keyword>
<dbReference type="AlphaFoldDB" id="A0A540X4D8"/>
<name>A0A540X4D8_9BACT</name>
<evidence type="ECO:0000313" key="2">
    <source>
        <dbReference type="Proteomes" id="UP000315369"/>
    </source>
</evidence>
<organism evidence="1 2">
    <name type="scientific">Myxococcus llanfairpwllgwyngyllgogerychwyrndrobwllllantysiliogogogochensis</name>
    <dbReference type="NCBI Taxonomy" id="2590453"/>
    <lineage>
        <taxon>Bacteria</taxon>
        <taxon>Pseudomonadati</taxon>
        <taxon>Myxococcota</taxon>
        <taxon>Myxococcia</taxon>
        <taxon>Myxococcales</taxon>
        <taxon>Cystobacterineae</taxon>
        <taxon>Myxococcaceae</taxon>
        <taxon>Myxococcus</taxon>
    </lineage>
</organism>
<protein>
    <submittedName>
        <fullName evidence="1">Uncharacterized protein</fullName>
    </submittedName>
</protein>
<dbReference type="EMBL" id="VIFM01000029">
    <property type="protein sequence ID" value="TQF16113.1"/>
    <property type="molecule type" value="Genomic_DNA"/>
</dbReference>
<gene>
    <name evidence="1" type="ORF">FJV41_10000</name>
</gene>
<dbReference type="RefSeq" id="WP_141642208.1">
    <property type="nucleotide sequence ID" value="NZ_VIFM01000029.1"/>
</dbReference>
<reference evidence="1 2" key="1">
    <citation type="submission" date="2019-06" db="EMBL/GenBank/DDBJ databases">
        <authorList>
            <person name="Livingstone P."/>
            <person name="Whitworth D."/>
        </authorList>
    </citation>
    <scope>NUCLEOTIDE SEQUENCE [LARGE SCALE GENOMIC DNA]</scope>
    <source>
        <strain evidence="1 2">AM401</strain>
    </source>
</reference>
<accession>A0A540X4D8</accession>
<evidence type="ECO:0000313" key="1">
    <source>
        <dbReference type="EMBL" id="TQF16113.1"/>
    </source>
</evidence>
<sequence>MHAITQDFQVFYKAVGVAGGALTAGGTGDAAEVTSGAVDRNGFDSAQLLFTGSTNCAAGQTLKATVKLAESEDGVTFGADETLANAVTVVAGGAATQPFCLRVDLRVANRKRFLRMRVTPDLSAANTDTAQWGAALVLGGADEFPVR</sequence>
<dbReference type="Proteomes" id="UP000315369">
    <property type="component" value="Unassembled WGS sequence"/>
</dbReference>
<proteinExistence type="predicted"/>